<evidence type="ECO:0000313" key="12">
    <source>
        <dbReference type="EMBL" id="CBY23866.1"/>
    </source>
</evidence>
<dbReference type="GO" id="GO:0005509">
    <property type="term" value="F:calcium ion binding"/>
    <property type="evidence" value="ECO:0007669"/>
    <property type="project" value="InterPro"/>
</dbReference>
<dbReference type="GO" id="GO:0004623">
    <property type="term" value="F:phospholipase A2 activity"/>
    <property type="evidence" value="ECO:0007669"/>
    <property type="project" value="UniProtKB-EC"/>
</dbReference>
<dbReference type="InParanoid" id="E4X477"/>
<keyword evidence="8" id="KW-0443">Lipid metabolism</keyword>
<name>E4X477_OIKDI</name>
<accession>E4X477</accession>
<reference evidence="12" key="1">
    <citation type="journal article" date="2010" name="Science">
        <title>Plasticity of animal genome architecture unmasked by rapid evolution of a pelagic tunicate.</title>
        <authorList>
            <person name="Denoeud F."/>
            <person name="Henriet S."/>
            <person name="Mungpakdee S."/>
            <person name="Aury J.M."/>
            <person name="Da Silva C."/>
            <person name="Brinkmann H."/>
            <person name="Mikhaleva J."/>
            <person name="Olsen L.C."/>
            <person name="Jubin C."/>
            <person name="Canestro C."/>
            <person name="Bouquet J.M."/>
            <person name="Danks G."/>
            <person name="Poulain J."/>
            <person name="Campsteijn C."/>
            <person name="Adamski M."/>
            <person name="Cross I."/>
            <person name="Yadetie F."/>
            <person name="Muffato M."/>
            <person name="Louis A."/>
            <person name="Butcher S."/>
            <person name="Tsagkogeorga G."/>
            <person name="Konrad A."/>
            <person name="Singh S."/>
            <person name="Jensen M.F."/>
            <person name="Cong E.H."/>
            <person name="Eikeseth-Otteraa H."/>
            <person name="Noel B."/>
            <person name="Anthouard V."/>
            <person name="Porcel B.M."/>
            <person name="Kachouri-Lafond R."/>
            <person name="Nishino A."/>
            <person name="Ugolini M."/>
            <person name="Chourrout P."/>
            <person name="Nishida H."/>
            <person name="Aasland R."/>
            <person name="Huzurbazar S."/>
            <person name="Westhof E."/>
            <person name="Delsuc F."/>
            <person name="Lehrach H."/>
            <person name="Reinhardt R."/>
            <person name="Weissenbach J."/>
            <person name="Roy S.W."/>
            <person name="Artiguenave F."/>
            <person name="Postlethwait J.H."/>
            <person name="Manak J.R."/>
            <person name="Thompson E.M."/>
            <person name="Jaillon O."/>
            <person name="Du Pasquier L."/>
            <person name="Boudinot P."/>
            <person name="Liberles D.A."/>
            <person name="Volff J.N."/>
            <person name="Philippe H."/>
            <person name="Lenhard B."/>
            <person name="Roest Crollius H."/>
            <person name="Wincker P."/>
            <person name="Chourrout D."/>
        </authorList>
    </citation>
    <scope>NUCLEOTIDE SEQUENCE [LARGE SCALE GENOMIC DNA]</scope>
</reference>
<dbReference type="Proteomes" id="UP000011014">
    <property type="component" value="Unassembled WGS sequence"/>
</dbReference>
<organism evidence="12">
    <name type="scientific">Oikopleura dioica</name>
    <name type="common">Tunicate</name>
    <dbReference type="NCBI Taxonomy" id="34765"/>
    <lineage>
        <taxon>Eukaryota</taxon>
        <taxon>Metazoa</taxon>
        <taxon>Chordata</taxon>
        <taxon>Tunicata</taxon>
        <taxon>Appendicularia</taxon>
        <taxon>Copelata</taxon>
        <taxon>Oikopleuridae</taxon>
        <taxon>Oikopleura</taxon>
    </lineage>
</organism>
<keyword evidence="6 9" id="KW-0106">Calcium</keyword>
<dbReference type="EC" id="3.1.1.4" evidence="2"/>
<feature type="compositionally biased region" description="Low complexity" evidence="11">
    <location>
        <begin position="252"/>
        <end position="265"/>
    </location>
</feature>
<dbReference type="Gene3D" id="1.20.90.10">
    <property type="entry name" value="Phospholipase A2 domain"/>
    <property type="match status" value="1"/>
</dbReference>
<keyword evidence="10" id="KW-1015">Disulfide bond</keyword>
<evidence type="ECO:0000313" key="14">
    <source>
        <dbReference type="Proteomes" id="UP000001307"/>
    </source>
</evidence>
<evidence type="ECO:0000256" key="10">
    <source>
        <dbReference type="PIRSR" id="PIRSR601211-3"/>
    </source>
</evidence>
<keyword evidence="14" id="KW-1185">Reference proteome</keyword>
<comment type="cofactor">
    <cofactor evidence="9">
        <name>Ca(2+)</name>
        <dbReference type="ChEBI" id="CHEBI:29108"/>
    </cofactor>
    <text evidence="9">Binds 1 Ca(2+) ion per subunit.</text>
</comment>
<evidence type="ECO:0000256" key="5">
    <source>
        <dbReference type="ARBA" id="ARBA00022801"/>
    </source>
</evidence>
<protein>
    <recommendedName>
        <fullName evidence="2">phospholipase A2</fullName>
        <ecNumber evidence="2">3.1.1.4</ecNumber>
    </recommendedName>
</protein>
<dbReference type="AlphaFoldDB" id="E4X477"/>
<evidence type="ECO:0000256" key="11">
    <source>
        <dbReference type="SAM" id="MobiDB-lite"/>
    </source>
</evidence>
<dbReference type="EMBL" id="FN654473">
    <property type="protein sequence ID" value="CBY34064.1"/>
    <property type="molecule type" value="Genomic_DNA"/>
</dbReference>
<feature type="region of interest" description="Disordered" evidence="11">
    <location>
        <begin position="233"/>
        <end position="266"/>
    </location>
</feature>
<comment type="subcellular location">
    <subcellularLocation>
        <location evidence="1">Secreted</location>
    </subcellularLocation>
</comment>
<dbReference type="Proteomes" id="UP000001307">
    <property type="component" value="Unassembled WGS sequence"/>
</dbReference>
<evidence type="ECO:0000256" key="8">
    <source>
        <dbReference type="ARBA" id="ARBA00023098"/>
    </source>
</evidence>
<dbReference type="PANTHER" id="PTHR11716:SF47">
    <property type="entry name" value="PHOSPHOLIPASE A2-ALPHA"/>
    <property type="match status" value="1"/>
</dbReference>
<dbReference type="InterPro" id="IPR001211">
    <property type="entry name" value="PLA2"/>
</dbReference>
<dbReference type="OrthoDB" id="5841574at2759"/>
<evidence type="ECO:0000313" key="13">
    <source>
        <dbReference type="EMBL" id="CBY34064.1"/>
    </source>
</evidence>
<evidence type="ECO:0000256" key="1">
    <source>
        <dbReference type="ARBA" id="ARBA00004613"/>
    </source>
</evidence>
<proteinExistence type="predicted"/>
<dbReference type="EMBL" id="FN653024">
    <property type="protein sequence ID" value="CBY23866.1"/>
    <property type="molecule type" value="Genomic_DNA"/>
</dbReference>
<dbReference type="GO" id="GO:0005576">
    <property type="term" value="C:extracellular region"/>
    <property type="evidence" value="ECO:0007669"/>
    <property type="project" value="UniProtKB-SubCell"/>
</dbReference>
<dbReference type="GO" id="GO:0050482">
    <property type="term" value="P:arachidonate secretion"/>
    <property type="evidence" value="ECO:0007669"/>
    <property type="project" value="InterPro"/>
</dbReference>
<keyword evidence="3" id="KW-0964">Secreted</keyword>
<feature type="disulfide bond" evidence="10">
    <location>
        <begin position="170"/>
        <end position="194"/>
    </location>
</feature>
<keyword evidence="7" id="KW-0442">Lipid degradation</keyword>
<feature type="binding site" evidence="9">
    <location>
        <position position="125"/>
    </location>
    <ligand>
        <name>Ca(2+)</name>
        <dbReference type="ChEBI" id="CHEBI:29108"/>
    </ligand>
</feature>
<sequence length="300" mass="32359">MRTFSLFAPILTLADKISQQEQLNAMANQLSYVKGSQVSSDIDASADELFNTAVGMYSALESGSTEVSKADIAFTLFAGKMLTQTAFFEMQGGNINDVADDDFLSARGKKSKVKGEEKFINYGCFCSPSQIGQPDSNWLGVGNPVDEIDHLCHDLHKSYNCLKVDYGKECSPTTPYNWELQNDVPVCVDEVGTCAGDVCQLDMFFARSLISVASKWSAKYHILNGFDREAECGNPSNQPDLPPVANLDTDSGKSSGSGSSSNKSSDTGPQCCGFGLNRHIFHVGTHQCCQDGTSKLAGEC</sequence>
<evidence type="ECO:0000256" key="7">
    <source>
        <dbReference type="ARBA" id="ARBA00022963"/>
    </source>
</evidence>
<evidence type="ECO:0000256" key="4">
    <source>
        <dbReference type="ARBA" id="ARBA00022723"/>
    </source>
</evidence>
<keyword evidence="5" id="KW-0378">Hydrolase</keyword>
<dbReference type="GO" id="GO:0006644">
    <property type="term" value="P:phospholipid metabolic process"/>
    <property type="evidence" value="ECO:0007669"/>
    <property type="project" value="InterPro"/>
</dbReference>
<feature type="disulfide bond" evidence="10">
    <location>
        <begin position="187"/>
        <end position="199"/>
    </location>
</feature>
<feature type="disulfide bond" evidence="10">
    <location>
        <begin position="126"/>
        <end position="152"/>
    </location>
</feature>
<dbReference type="GO" id="GO:0016042">
    <property type="term" value="P:lipid catabolic process"/>
    <property type="evidence" value="ECO:0007669"/>
    <property type="project" value="UniProtKB-KW"/>
</dbReference>
<dbReference type="InterPro" id="IPR036444">
    <property type="entry name" value="PLipase_A2_dom_sf"/>
</dbReference>
<evidence type="ECO:0000256" key="6">
    <source>
        <dbReference type="ARBA" id="ARBA00022837"/>
    </source>
</evidence>
<dbReference type="PANTHER" id="PTHR11716">
    <property type="entry name" value="PHOSPHOLIPASE A2 FAMILY MEMBER"/>
    <property type="match status" value="1"/>
</dbReference>
<evidence type="ECO:0000256" key="9">
    <source>
        <dbReference type="PIRSR" id="PIRSR601211-2"/>
    </source>
</evidence>
<dbReference type="SUPFAM" id="SSF48619">
    <property type="entry name" value="Phospholipase A2, PLA2"/>
    <property type="match status" value="1"/>
</dbReference>
<evidence type="ECO:0000256" key="3">
    <source>
        <dbReference type="ARBA" id="ARBA00022525"/>
    </source>
</evidence>
<evidence type="ECO:0000256" key="2">
    <source>
        <dbReference type="ARBA" id="ARBA00013278"/>
    </source>
</evidence>
<gene>
    <name evidence="12" type="ORF">GSOID_T00001192001</name>
    <name evidence="13" type="ORF">GSOID_T00022045001</name>
</gene>
<keyword evidence="4 9" id="KW-0479">Metal-binding</keyword>